<dbReference type="Gene3D" id="6.10.290.20">
    <property type="match status" value="1"/>
</dbReference>
<evidence type="ECO:0000313" key="2">
    <source>
        <dbReference type="EMBL" id="TKB53058.1"/>
    </source>
</evidence>
<dbReference type="EMBL" id="SWCJ01000013">
    <property type="protein sequence ID" value="TKB53058.1"/>
    <property type="molecule type" value="Genomic_DNA"/>
</dbReference>
<keyword evidence="3" id="KW-1185">Reference proteome</keyword>
<dbReference type="OrthoDB" id="6263428at2"/>
<organism evidence="2 3">
    <name type="scientific">Ferrimonas aestuarii</name>
    <dbReference type="NCBI Taxonomy" id="2569539"/>
    <lineage>
        <taxon>Bacteria</taxon>
        <taxon>Pseudomonadati</taxon>
        <taxon>Pseudomonadota</taxon>
        <taxon>Gammaproteobacteria</taxon>
        <taxon>Alteromonadales</taxon>
        <taxon>Ferrimonadaceae</taxon>
        <taxon>Ferrimonas</taxon>
    </lineage>
</organism>
<dbReference type="RefSeq" id="WP_136864310.1">
    <property type="nucleotide sequence ID" value="NZ_SWCJ01000013.1"/>
</dbReference>
<proteinExistence type="predicted"/>
<name>A0A4U1BKZ0_9GAMM</name>
<accession>A0A4U1BKZ0</accession>
<reference evidence="2 3" key="1">
    <citation type="submission" date="2019-04" db="EMBL/GenBank/DDBJ databases">
        <authorList>
            <person name="Hwang J.C."/>
        </authorList>
    </citation>
    <scope>NUCLEOTIDE SEQUENCE [LARGE SCALE GENOMIC DNA]</scope>
    <source>
        <strain evidence="2 3">IMCC35002</strain>
    </source>
</reference>
<protein>
    <submittedName>
        <fullName evidence="2">Uncharacterized protein</fullName>
    </submittedName>
</protein>
<dbReference type="AlphaFoldDB" id="A0A4U1BKZ0"/>
<dbReference type="InterPro" id="IPR038307">
    <property type="entry name" value="StbB_sf"/>
</dbReference>
<comment type="caution">
    <text evidence="2">The sequence shown here is derived from an EMBL/GenBank/DDBJ whole genome shotgun (WGS) entry which is preliminary data.</text>
</comment>
<feature type="region of interest" description="Disordered" evidence="1">
    <location>
        <begin position="204"/>
        <end position="233"/>
    </location>
</feature>
<evidence type="ECO:0000256" key="1">
    <source>
        <dbReference type="SAM" id="MobiDB-lite"/>
    </source>
</evidence>
<sequence length="233" mass="26214">MRIRCSFILEPQRHTHHEFAVGHLRSWREREKLRQDATEVQQQRSSDYHRDIYLTGLYMEKLSPQLPGLIAQSFNGDSITLTRLQQLLQQVGVSDADESGLSEAQWQKLTSMLKIAMAAPKSEANVDLGGIEQQLKQLSLPDASPQLEQILATQQQLLERLSAQPQPAATGYPAELERDLANLRQGQEKLLAQLKNLKVQVATASPNAAPAEPEESMDTQMEKARRIKAKGLW</sequence>
<dbReference type="Proteomes" id="UP000305675">
    <property type="component" value="Unassembled WGS sequence"/>
</dbReference>
<gene>
    <name evidence="2" type="ORF">FCL42_15395</name>
</gene>
<evidence type="ECO:0000313" key="3">
    <source>
        <dbReference type="Proteomes" id="UP000305675"/>
    </source>
</evidence>